<feature type="region of interest" description="Disordered" evidence="1">
    <location>
        <begin position="423"/>
        <end position="443"/>
    </location>
</feature>
<sequence length="576" mass="66467">MRGAVWGAVHGIQELGLNSSAYQLTQDFEQKDFLRPFEHIMKSNGSIAIRDMVVRCIAQMVNSQASKIRSGWKNIFSVFRMAASDNDEYIIDLAFQTTCNIINSIYDQSFHSLIDSFQDAVKCLSEFACNHNFPDTSMEAIRLIRTCARYVAEQPHLFGDYSMDDQSSGNLTSEKDRVWVRGWFPILFELSCIVSTCKLDVRTRALTVMFEITKSHGSSFCDHWWQDLFQIVFRIFDNMKLPEQHNEKSEWMTTTCNHALYSVIDVFTQYFDTLSPLLLSDVYSQLLWCVRQQNEQLARSGTNCLENLVISCGMKYTEQTWLKTADCILEMFESTLPQELLDWKANDLSYSPSKKPTMNANSGGDEKDKANAVKQMFSRLKIQCIVQLELVQTIDNIIFFPAFSRKEDAELLADIESDVKPSKELVSKSPVNRQSEQQQEEEQGMYSMVSSQVLIRLSQCLIQSHRFAKTFNQNHEQRNVLWRAGFHGNAKPNLLNQEVRRYYFDSFLTKHDKTVGHVCYGALEHYMSLEAETHRETWTPLMVLILCKLHKLSDDKPPLRGAVRRIFTRIGSVENL</sequence>
<evidence type="ECO:0000259" key="2">
    <source>
        <dbReference type="Pfam" id="PF09324"/>
    </source>
</evidence>
<dbReference type="PANTHER" id="PTHR10663:SF375">
    <property type="entry name" value="LD29171P"/>
    <property type="match status" value="1"/>
</dbReference>
<organism evidence="4">
    <name type="scientific">Oppiella nova</name>
    <dbReference type="NCBI Taxonomy" id="334625"/>
    <lineage>
        <taxon>Eukaryota</taxon>
        <taxon>Metazoa</taxon>
        <taxon>Ecdysozoa</taxon>
        <taxon>Arthropoda</taxon>
        <taxon>Chelicerata</taxon>
        <taxon>Arachnida</taxon>
        <taxon>Acari</taxon>
        <taxon>Acariformes</taxon>
        <taxon>Sarcoptiformes</taxon>
        <taxon>Oribatida</taxon>
        <taxon>Brachypylina</taxon>
        <taxon>Oppioidea</taxon>
        <taxon>Oppiidae</taxon>
        <taxon>Oppiella</taxon>
    </lineage>
</organism>
<name>A0A7R9QRD7_9ACAR</name>
<feature type="domain" description="Mon2/Sec7/BIG1-like HDS" evidence="2">
    <location>
        <begin position="30"/>
        <end position="98"/>
    </location>
</feature>
<dbReference type="OrthoDB" id="18431at2759"/>
<evidence type="ECO:0000313" key="4">
    <source>
        <dbReference type="EMBL" id="CAD7655725.1"/>
    </source>
</evidence>
<feature type="domain" description="Sec7/BIG1-like C-terminal" evidence="3">
    <location>
        <begin position="386"/>
        <end position="556"/>
    </location>
</feature>
<dbReference type="AlphaFoldDB" id="A0A7R9QRD7"/>
<dbReference type="SUPFAM" id="SSF48371">
    <property type="entry name" value="ARM repeat"/>
    <property type="match status" value="1"/>
</dbReference>
<dbReference type="PANTHER" id="PTHR10663">
    <property type="entry name" value="GUANYL-NUCLEOTIDE EXCHANGE FACTOR"/>
    <property type="match status" value="1"/>
</dbReference>
<evidence type="ECO:0000313" key="5">
    <source>
        <dbReference type="Proteomes" id="UP000728032"/>
    </source>
</evidence>
<dbReference type="InterPro" id="IPR046455">
    <property type="entry name" value="Sec7/BIG1-like_C"/>
</dbReference>
<dbReference type="InterPro" id="IPR015403">
    <property type="entry name" value="Mon2/Sec7/BIG1-like_HDS"/>
</dbReference>
<proteinExistence type="predicted"/>
<protein>
    <submittedName>
        <fullName evidence="4">Uncharacterized protein</fullName>
    </submittedName>
</protein>
<dbReference type="Gene3D" id="1.25.10.10">
    <property type="entry name" value="Leucine-rich Repeat Variant"/>
    <property type="match status" value="1"/>
</dbReference>
<keyword evidence="5" id="KW-1185">Reference proteome</keyword>
<evidence type="ECO:0000259" key="3">
    <source>
        <dbReference type="Pfam" id="PF20252"/>
    </source>
</evidence>
<dbReference type="Pfam" id="PF09324">
    <property type="entry name" value="Sec7-like_HDS"/>
    <property type="match status" value="1"/>
</dbReference>
<dbReference type="FunFam" id="1.25.10.10:FF:000143">
    <property type="entry name" value="ADP-ribosylation factor guanine nucleotide-exchange factor 2 (brefeldin A-inhibited)"/>
    <property type="match status" value="1"/>
</dbReference>
<dbReference type="InterPro" id="IPR011989">
    <property type="entry name" value="ARM-like"/>
</dbReference>
<dbReference type="Pfam" id="PF20252">
    <property type="entry name" value="BIG2_C"/>
    <property type="match status" value="1"/>
</dbReference>
<gene>
    <name evidence="4" type="ORF">ONB1V03_LOCUS12368</name>
</gene>
<reference evidence="4" key="1">
    <citation type="submission" date="2020-11" db="EMBL/GenBank/DDBJ databases">
        <authorList>
            <person name="Tran Van P."/>
        </authorList>
    </citation>
    <scope>NUCLEOTIDE SEQUENCE</scope>
</reference>
<dbReference type="EMBL" id="OC924763">
    <property type="protein sequence ID" value="CAD7655725.1"/>
    <property type="molecule type" value="Genomic_DNA"/>
</dbReference>
<accession>A0A7R9QRD7</accession>
<dbReference type="InterPro" id="IPR016024">
    <property type="entry name" value="ARM-type_fold"/>
</dbReference>
<dbReference type="EMBL" id="CAJPVJ010009938">
    <property type="protein sequence ID" value="CAG2172912.1"/>
    <property type="molecule type" value="Genomic_DNA"/>
</dbReference>
<dbReference type="Proteomes" id="UP000728032">
    <property type="component" value="Unassembled WGS sequence"/>
</dbReference>
<evidence type="ECO:0000256" key="1">
    <source>
        <dbReference type="SAM" id="MobiDB-lite"/>
    </source>
</evidence>